<sequence>MQRNRITLRVVQHRLARCAGIRRLNCPAAMNCVLRQKQIMKELWWFKLQSTQKLVYT</sequence>
<dbReference type="EMBL" id="LXQA010580559">
    <property type="protein sequence ID" value="MCI60387.1"/>
    <property type="molecule type" value="Genomic_DNA"/>
</dbReference>
<protein>
    <submittedName>
        <fullName evidence="1">Uncharacterized protein</fullName>
    </submittedName>
</protein>
<keyword evidence="2" id="KW-1185">Reference proteome</keyword>
<proteinExistence type="predicted"/>
<evidence type="ECO:0000313" key="2">
    <source>
        <dbReference type="Proteomes" id="UP000265520"/>
    </source>
</evidence>
<evidence type="ECO:0000313" key="1">
    <source>
        <dbReference type="EMBL" id="MCI60387.1"/>
    </source>
</evidence>
<dbReference type="AlphaFoldDB" id="A0A392TIX5"/>
<accession>A0A392TIX5</accession>
<organism evidence="1 2">
    <name type="scientific">Trifolium medium</name>
    <dbReference type="NCBI Taxonomy" id="97028"/>
    <lineage>
        <taxon>Eukaryota</taxon>
        <taxon>Viridiplantae</taxon>
        <taxon>Streptophyta</taxon>
        <taxon>Embryophyta</taxon>
        <taxon>Tracheophyta</taxon>
        <taxon>Spermatophyta</taxon>
        <taxon>Magnoliopsida</taxon>
        <taxon>eudicotyledons</taxon>
        <taxon>Gunneridae</taxon>
        <taxon>Pentapetalae</taxon>
        <taxon>rosids</taxon>
        <taxon>fabids</taxon>
        <taxon>Fabales</taxon>
        <taxon>Fabaceae</taxon>
        <taxon>Papilionoideae</taxon>
        <taxon>50 kb inversion clade</taxon>
        <taxon>NPAAA clade</taxon>
        <taxon>Hologalegina</taxon>
        <taxon>IRL clade</taxon>
        <taxon>Trifolieae</taxon>
        <taxon>Trifolium</taxon>
    </lineage>
</organism>
<feature type="non-terminal residue" evidence="1">
    <location>
        <position position="57"/>
    </location>
</feature>
<reference evidence="1 2" key="1">
    <citation type="journal article" date="2018" name="Front. Plant Sci.">
        <title>Red Clover (Trifolium pratense) and Zigzag Clover (T. medium) - A Picture of Genomic Similarities and Differences.</title>
        <authorList>
            <person name="Dluhosova J."/>
            <person name="Istvanek J."/>
            <person name="Nedelnik J."/>
            <person name="Repkova J."/>
        </authorList>
    </citation>
    <scope>NUCLEOTIDE SEQUENCE [LARGE SCALE GENOMIC DNA]</scope>
    <source>
        <strain evidence="2">cv. 10/8</strain>
        <tissue evidence="1">Leaf</tissue>
    </source>
</reference>
<name>A0A392TIX5_9FABA</name>
<dbReference type="Proteomes" id="UP000265520">
    <property type="component" value="Unassembled WGS sequence"/>
</dbReference>
<comment type="caution">
    <text evidence="1">The sequence shown here is derived from an EMBL/GenBank/DDBJ whole genome shotgun (WGS) entry which is preliminary data.</text>
</comment>